<organism evidence="1 2">
    <name type="scientific">Pseudomonas oryzihabitans</name>
    <dbReference type="NCBI Taxonomy" id="47885"/>
    <lineage>
        <taxon>Bacteria</taxon>
        <taxon>Pseudomonadati</taxon>
        <taxon>Pseudomonadota</taxon>
        <taxon>Gammaproteobacteria</taxon>
        <taxon>Pseudomonadales</taxon>
        <taxon>Pseudomonadaceae</taxon>
        <taxon>Pseudomonas</taxon>
    </lineage>
</organism>
<dbReference type="RefSeq" id="WP_059315399.1">
    <property type="nucleotide sequence ID" value="NZ_CP013987.1"/>
</dbReference>
<name>A0A0U4P2U1_9PSED</name>
<proteinExistence type="predicted"/>
<dbReference type="Proteomes" id="UP000064137">
    <property type="component" value="Chromosome"/>
</dbReference>
<protein>
    <submittedName>
        <fullName evidence="1">Uncharacterized protein</fullName>
    </submittedName>
</protein>
<gene>
    <name evidence="1" type="ORF">APT59_13900</name>
</gene>
<dbReference type="EMBL" id="CP013987">
    <property type="protein sequence ID" value="ALZ85233.1"/>
    <property type="molecule type" value="Genomic_DNA"/>
</dbReference>
<dbReference type="OrthoDB" id="6967602at2"/>
<evidence type="ECO:0000313" key="1">
    <source>
        <dbReference type="EMBL" id="ALZ85233.1"/>
    </source>
</evidence>
<evidence type="ECO:0000313" key="2">
    <source>
        <dbReference type="Proteomes" id="UP000064137"/>
    </source>
</evidence>
<dbReference type="AlphaFoldDB" id="A0A0U4P2U1"/>
<dbReference type="KEGG" id="por:APT59_13900"/>
<accession>A0A0U4P2U1</accession>
<reference evidence="1 2" key="1">
    <citation type="submission" date="2016-01" db="EMBL/GenBank/DDBJ databases">
        <title>Annotation of Pseudomonas oryzihabitans USDA-ARS-USMARC-56511.</title>
        <authorList>
            <person name="Harhay G.P."/>
            <person name="Harhay D.M."/>
            <person name="Smith T.P.L."/>
            <person name="Bono J.L."/>
            <person name="Heaton M.P."/>
            <person name="Clawson M.L."/>
            <person name="Chitko-Mckown C.G."/>
            <person name="Capik S.F."/>
            <person name="DeDonder K.D."/>
            <person name="Apley M.D."/>
            <person name="Lubbers B.V."/>
            <person name="White B.J."/>
            <person name="Larson R.L."/>
        </authorList>
    </citation>
    <scope>NUCLEOTIDE SEQUENCE [LARGE SCALE GENOMIC DNA]</scope>
    <source>
        <strain evidence="1 2">USDA-ARS-USMARC-56511</strain>
    </source>
</reference>
<sequence length="77" mass="9092">MNLLLETLLHHLQGLGRIEFFERSDHFARLMVTTPDGVIAERHLYYDQLHHAHDLKAVVDELREEVVHRQRLLQDVG</sequence>